<dbReference type="Gene3D" id="2.10.109.10">
    <property type="entry name" value="Umud Fragment, subunit A"/>
    <property type="match status" value="1"/>
</dbReference>
<evidence type="ECO:0000313" key="6">
    <source>
        <dbReference type="Proteomes" id="UP000187408"/>
    </source>
</evidence>
<dbReference type="PANTHER" id="PTHR40661">
    <property type="match status" value="1"/>
</dbReference>
<dbReference type="Pfam" id="PF00717">
    <property type="entry name" value="Peptidase_S24"/>
    <property type="match status" value="1"/>
</dbReference>
<accession>A0A1R1MJE6</accession>
<dbReference type="InterPro" id="IPR036286">
    <property type="entry name" value="LexA/Signal_pep-like_sf"/>
</dbReference>
<feature type="domain" description="HTH cro/C1-type" evidence="4">
    <location>
        <begin position="19"/>
        <end position="82"/>
    </location>
</feature>
<keyword evidence="1" id="KW-0805">Transcription regulation</keyword>
<organism evidence="5 6">
    <name type="scientific">Desulfurobacterium indicum</name>
    <dbReference type="NCBI Taxonomy" id="1914305"/>
    <lineage>
        <taxon>Bacteria</taxon>
        <taxon>Pseudomonadati</taxon>
        <taxon>Aquificota</taxon>
        <taxon>Aquificia</taxon>
        <taxon>Desulfurobacteriales</taxon>
        <taxon>Desulfurobacteriaceae</taxon>
        <taxon>Desulfurobacterium</taxon>
    </lineage>
</organism>
<evidence type="ECO:0000256" key="1">
    <source>
        <dbReference type="ARBA" id="ARBA00023015"/>
    </source>
</evidence>
<gene>
    <name evidence="5" type="ORF">BLW93_07895</name>
</gene>
<comment type="caution">
    <text evidence="5">The sequence shown here is derived from an EMBL/GenBank/DDBJ whole genome shotgun (WGS) entry which is preliminary data.</text>
</comment>
<dbReference type="EMBL" id="MOEN01000037">
    <property type="protein sequence ID" value="OMH39938.1"/>
    <property type="molecule type" value="Genomic_DNA"/>
</dbReference>
<keyword evidence="3" id="KW-0804">Transcription</keyword>
<dbReference type="InterPro" id="IPR010982">
    <property type="entry name" value="Lambda_DNA-bd_dom_sf"/>
</dbReference>
<evidence type="ECO:0000256" key="2">
    <source>
        <dbReference type="ARBA" id="ARBA00023125"/>
    </source>
</evidence>
<evidence type="ECO:0000313" key="5">
    <source>
        <dbReference type="EMBL" id="OMH39938.1"/>
    </source>
</evidence>
<keyword evidence="2" id="KW-0238">DNA-binding</keyword>
<dbReference type="InterPro" id="IPR039418">
    <property type="entry name" value="LexA-like"/>
</dbReference>
<proteinExistence type="predicted"/>
<dbReference type="AlphaFoldDB" id="A0A1R1MJE6"/>
<dbReference type="CDD" id="cd00093">
    <property type="entry name" value="HTH_XRE"/>
    <property type="match status" value="1"/>
</dbReference>
<reference evidence="5 6" key="1">
    <citation type="submission" date="2016-10" db="EMBL/GenBank/DDBJ databases">
        <title>Genome sequence of a sulfur-reducing bacterium Desulfurobacterium indicum K6013.</title>
        <authorList>
            <person name="Cao J."/>
            <person name="Shao Z."/>
            <person name="Alain K."/>
            <person name="Jebbar M."/>
        </authorList>
    </citation>
    <scope>NUCLEOTIDE SEQUENCE [LARGE SCALE GENOMIC DNA]</scope>
    <source>
        <strain evidence="5 6">K6013</strain>
    </source>
</reference>
<evidence type="ECO:0000259" key="4">
    <source>
        <dbReference type="PROSITE" id="PS50943"/>
    </source>
</evidence>
<dbReference type="PROSITE" id="PS50943">
    <property type="entry name" value="HTH_CROC1"/>
    <property type="match status" value="1"/>
</dbReference>
<dbReference type="Pfam" id="PF12844">
    <property type="entry name" value="HTH_19"/>
    <property type="match status" value="1"/>
</dbReference>
<dbReference type="GO" id="GO:0003677">
    <property type="term" value="F:DNA binding"/>
    <property type="evidence" value="ECO:0007669"/>
    <property type="project" value="UniProtKB-KW"/>
</dbReference>
<dbReference type="InterPro" id="IPR001387">
    <property type="entry name" value="Cro/C1-type_HTH"/>
</dbReference>
<dbReference type="SMART" id="SM00530">
    <property type="entry name" value="HTH_XRE"/>
    <property type="match status" value="1"/>
</dbReference>
<dbReference type="Gene3D" id="1.10.260.40">
    <property type="entry name" value="lambda repressor-like DNA-binding domains"/>
    <property type="match status" value="1"/>
</dbReference>
<dbReference type="SUPFAM" id="SSF51306">
    <property type="entry name" value="LexA/Signal peptidase"/>
    <property type="match status" value="1"/>
</dbReference>
<name>A0A1R1MJE6_9BACT</name>
<dbReference type="CDD" id="cd06529">
    <property type="entry name" value="S24_LexA-like"/>
    <property type="match status" value="1"/>
</dbReference>
<dbReference type="STRING" id="1914305.BLW93_07895"/>
<dbReference type="InterPro" id="IPR015927">
    <property type="entry name" value="Peptidase_S24_S26A/B/C"/>
</dbReference>
<dbReference type="Proteomes" id="UP000187408">
    <property type="component" value="Unassembled WGS sequence"/>
</dbReference>
<evidence type="ECO:0000256" key="3">
    <source>
        <dbReference type="ARBA" id="ARBA00023163"/>
    </source>
</evidence>
<sequence length="236" mass="26741">MINANAINVFMSETIGSKIERLRKQKGLSRRELAEKIIEKFGGPSTAGLSQYIYQLEKGKRKPKVETLKKIAHVLGVSPSYFFEEKPKWDTNAEVLHSKIIPIPIYGEAQAGSFGGYAAETPEEYFPTPEMMFRGLPKERVFWIKVEGSSMEPVFRRGDLVLVADPSWYEVKDGDPVVVVNGNGELTVKYYHHDSKNKVIILEPANPGYKPIVIPEKDLYTGEYKFFPVIAHTKLF</sequence>
<protein>
    <recommendedName>
        <fullName evidence="4">HTH cro/C1-type domain-containing protein</fullName>
    </recommendedName>
</protein>
<keyword evidence="6" id="KW-1185">Reference proteome</keyword>
<dbReference type="OrthoDB" id="13624at2"/>
<dbReference type="SUPFAM" id="SSF47413">
    <property type="entry name" value="lambda repressor-like DNA-binding domains"/>
    <property type="match status" value="1"/>
</dbReference>
<dbReference type="PANTHER" id="PTHR40661:SF3">
    <property type="entry name" value="FELS-1 PROPHAGE TRANSCRIPTIONAL REGULATOR"/>
    <property type="match status" value="1"/>
</dbReference>